<evidence type="ECO:0000313" key="2">
    <source>
        <dbReference type="EMBL" id="MFC6632434.1"/>
    </source>
</evidence>
<name>A0ABW1YI65_9GAMM</name>
<evidence type="ECO:0000313" key="3">
    <source>
        <dbReference type="Proteomes" id="UP001596425"/>
    </source>
</evidence>
<organism evidence="2 3">
    <name type="scientific">Microbulbifer taiwanensis</name>
    <dbReference type="NCBI Taxonomy" id="986746"/>
    <lineage>
        <taxon>Bacteria</taxon>
        <taxon>Pseudomonadati</taxon>
        <taxon>Pseudomonadota</taxon>
        <taxon>Gammaproteobacteria</taxon>
        <taxon>Cellvibrionales</taxon>
        <taxon>Microbulbiferaceae</taxon>
        <taxon>Microbulbifer</taxon>
    </lineage>
</organism>
<protein>
    <submittedName>
        <fullName evidence="2">MaoC/PaaZ C-terminal domain-containing protein</fullName>
    </submittedName>
</protein>
<dbReference type="Proteomes" id="UP001596425">
    <property type="component" value="Unassembled WGS sequence"/>
</dbReference>
<keyword evidence="3" id="KW-1185">Reference proteome</keyword>
<dbReference type="InterPro" id="IPR029069">
    <property type="entry name" value="HotDog_dom_sf"/>
</dbReference>
<evidence type="ECO:0000259" key="1">
    <source>
        <dbReference type="Pfam" id="PF01575"/>
    </source>
</evidence>
<accession>A0ABW1YI65</accession>
<dbReference type="PANTHER" id="PTHR43841">
    <property type="entry name" value="3-HYDROXYACYL-THIOESTER DEHYDRATASE HTDX-RELATED"/>
    <property type="match status" value="1"/>
</dbReference>
<dbReference type="PANTHER" id="PTHR43841:SF1">
    <property type="entry name" value="3-HYDROXYACYL-THIOESTER DEHYDRATASE X"/>
    <property type="match status" value="1"/>
</dbReference>
<dbReference type="EMBL" id="JBHSVR010000001">
    <property type="protein sequence ID" value="MFC6632434.1"/>
    <property type="molecule type" value="Genomic_DNA"/>
</dbReference>
<dbReference type="PRINTS" id="PR01483">
    <property type="entry name" value="FASYNTHASE"/>
</dbReference>
<reference evidence="3" key="1">
    <citation type="journal article" date="2019" name="Int. J. Syst. Evol. Microbiol.">
        <title>The Global Catalogue of Microorganisms (GCM) 10K type strain sequencing project: providing services to taxonomists for standard genome sequencing and annotation.</title>
        <authorList>
            <consortium name="The Broad Institute Genomics Platform"/>
            <consortium name="The Broad Institute Genome Sequencing Center for Infectious Disease"/>
            <person name="Wu L."/>
            <person name="Ma J."/>
        </authorList>
    </citation>
    <scope>NUCLEOTIDE SEQUENCE [LARGE SCALE GENOMIC DNA]</scope>
    <source>
        <strain evidence="3">CGMCC 1.13718</strain>
    </source>
</reference>
<gene>
    <name evidence="2" type="ORF">ACFQBM_04035</name>
</gene>
<dbReference type="Pfam" id="PF01575">
    <property type="entry name" value="MaoC_dehydratas"/>
    <property type="match status" value="1"/>
</dbReference>
<feature type="domain" description="MaoC-like" evidence="1">
    <location>
        <begin position="177"/>
        <end position="282"/>
    </location>
</feature>
<dbReference type="RefSeq" id="WP_193193539.1">
    <property type="nucleotide sequence ID" value="NZ_JACZFR010000047.1"/>
</dbReference>
<comment type="caution">
    <text evidence="2">The sequence shown here is derived from an EMBL/GenBank/DDBJ whole genome shotgun (WGS) entry which is preliminary data.</text>
</comment>
<dbReference type="SUPFAM" id="SSF54637">
    <property type="entry name" value="Thioesterase/thiol ester dehydrase-isomerase"/>
    <property type="match status" value="1"/>
</dbReference>
<dbReference type="InterPro" id="IPR002539">
    <property type="entry name" value="MaoC-like_dom"/>
</dbReference>
<proteinExistence type="predicted"/>
<sequence>MSKTIELKSAPSVPSYYLRALTARKSGQPPAEERELGRVVLKGRRVDAKSLSAYRKLCGFPAGDSLPVTYPFVLAAPLHMELLVSDAFPFRVLGLVHLRNSITQYRGIGGGELLDIDCSLSGPRPAPKGLEFDLHTRVSIGGELAWECVTTMLRRGRGSRSAVRVAGKRRKGEFNPVSVTRWHVPADTGRRYARVSGDSNPIHLSAITARLFGFRRAIAHGMWTKARSLAQLDSLLPGGPFKVDVFFKLPILLPSDVQFQYCVTEGGRVEFQVKDGAGKKPHLAGTIEPL</sequence>
<dbReference type="Gene3D" id="3.10.129.10">
    <property type="entry name" value="Hotdog Thioesterase"/>
    <property type="match status" value="1"/>
</dbReference>
<dbReference type="InterPro" id="IPR003965">
    <property type="entry name" value="Fatty_acid_synthase"/>
</dbReference>